<dbReference type="PANTHER" id="PTHR43124:SF3">
    <property type="entry name" value="CHLORAMPHENICOL EFFLUX PUMP RV0191"/>
    <property type="match status" value="1"/>
</dbReference>
<name>A0A089WH07_9PSED</name>
<keyword evidence="4 6" id="KW-1133">Transmembrane helix</keyword>
<evidence type="ECO:0000256" key="1">
    <source>
        <dbReference type="ARBA" id="ARBA00004651"/>
    </source>
</evidence>
<dbReference type="PROSITE" id="PS50850">
    <property type="entry name" value="MFS"/>
    <property type="match status" value="1"/>
</dbReference>
<evidence type="ECO:0000256" key="6">
    <source>
        <dbReference type="SAM" id="Phobius"/>
    </source>
</evidence>
<feature type="transmembrane region" description="Helical" evidence="6">
    <location>
        <begin position="136"/>
        <end position="155"/>
    </location>
</feature>
<sequence>MDHALRNNVCRLSTALLALMSLLSVFPVDVILPSFPALSETFAVAGKDIAYSMSAFAVGVAFSQCFIGPLSDRVGRQKLLLIGLLVAMFGAAGCSMASDYVTFMAFRTLQALGCGCFVLCQALVQDLYPAHRRNAMRILLTTSSGLFISLSPLAGTALQHLWGWPGSFHVFVCLCVLTVFLVYAMPSEQPRRPSAQGSLRNYGVLLGDGTFLLYSLIAALAFTCHFTFVVVSPLLFIDRLGFSAEAFAWVFVVYGMAYLLGGLFAARINRLFSPPVQIALGLALIAAAGVTMLGTLWLVGLSAFALLLPMIICTAGTTVARPAAMSCALERHPGCAGTAAALSSTLLFTVGGVLSGLIAVAEQDLPKHLAMALIAVGVCGGLMLKVISAMSRWRQAV</sequence>
<dbReference type="EMBL" id="CP009455">
    <property type="protein sequence ID" value="AIR88565.1"/>
    <property type="molecule type" value="Genomic_DNA"/>
</dbReference>
<dbReference type="InterPro" id="IPR036259">
    <property type="entry name" value="MFS_trans_sf"/>
</dbReference>
<feature type="transmembrane region" description="Helical" evidence="6">
    <location>
        <begin position="278"/>
        <end position="298"/>
    </location>
</feature>
<feature type="transmembrane region" description="Helical" evidence="6">
    <location>
        <begin position="51"/>
        <end position="67"/>
    </location>
</feature>
<feature type="transmembrane region" description="Helical" evidence="6">
    <location>
        <begin position="246"/>
        <end position="266"/>
    </location>
</feature>
<proteinExistence type="predicted"/>
<evidence type="ECO:0000256" key="5">
    <source>
        <dbReference type="ARBA" id="ARBA00023136"/>
    </source>
</evidence>
<organism evidence="8 9">
    <name type="scientific">Pseudomonas cremoricolorata</name>
    <dbReference type="NCBI Taxonomy" id="157783"/>
    <lineage>
        <taxon>Bacteria</taxon>
        <taxon>Pseudomonadati</taxon>
        <taxon>Pseudomonadota</taxon>
        <taxon>Gammaproteobacteria</taxon>
        <taxon>Pseudomonadales</taxon>
        <taxon>Pseudomonadaceae</taxon>
        <taxon>Pseudomonas</taxon>
    </lineage>
</organism>
<accession>A0A089WH07</accession>
<evidence type="ECO:0000313" key="9">
    <source>
        <dbReference type="Proteomes" id="UP000029493"/>
    </source>
</evidence>
<dbReference type="GO" id="GO:0022857">
    <property type="term" value="F:transmembrane transporter activity"/>
    <property type="evidence" value="ECO:0007669"/>
    <property type="project" value="InterPro"/>
</dbReference>
<feature type="transmembrane region" description="Helical" evidence="6">
    <location>
        <begin position="336"/>
        <end position="361"/>
    </location>
</feature>
<dbReference type="PANTHER" id="PTHR43124">
    <property type="entry name" value="PURINE EFFLUX PUMP PBUE"/>
    <property type="match status" value="1"/>
</dbReference>
<evidence type="ECO:0000256" key="3">
    <source>
        <dbReference type="ARBA" id="ARBA00022692"/>
    </source>
</evidence>
<feature type="transmembrane region" description="Helical" evidence="6">
    <location>
        <begin position="205"/>
        <end position="234"/>
    </location>
</feature>
<dbReference type="Pfam" id="PF07690">
    <property type="entry name" value="MFS_1"/>
    <property type="match status" value="1"/>
</dbReference>
<comment type="subcellular location">
    <subcellularLocation>
        <location evidence="1">Cell membrane</location>
        <topology evidence="1">Multi-pass membrane protein</topology>
    </subcellularLocation>
</comment>
<keyword evidence="5 6" id="KW-0472">Membrane</keyword>
<evidence type="ECO:0000256" key="4">
    <source>
        <dbReference type="ARBA" id="ARBA00022989"/>
    </source>
</evidence>
<evidence type="ECO:0000259" key="7">
    <source>
        <dbReference type="PROSITE" id="PS50850"/>
    </source>
</evidence>
<dbReference type="SUPFAM" id="SSF103473">
    <property type="entry name" value="MFS general substrate transporter"/>
    <property type="match status" value="1"/>
</dbReference>
<dbReference type="Proteomes" id="UP000029493">
    <property type="component" value="Chromosome"/>
</dbReference>
<dbReference type="InterPro" id="IPR050189">
    <property type="entry name" value="MFS_Efflux_Transporters"/>
</dbReference>
<protein>
    <recommendedName>
        <fullName evidence="7">Major facilitator superfamily (MFS) profile domain-containing protein</fullName>
    </recommendedName>
</protein>
<dbReference type="STRING" id="157783.LK03_04530"/>
<dbReference type="Gene3D" id="1.20.1720.10">
    <property type="entry name" value="Multidrug resistance protein D"/>
    <property type="match status" value="1"/>
</dbReference>
<gene>
    <name evidence="8" type="ORF">LK03_04530</name>
</gene>
<dbReference type="GO" id="GO:0005886">
    <property type="term" value="C:plasma membrane"/>
    <property type="evidence" value="ECO:0007669"/>
    <property type="project" value="UniProtKB-SubCell"/>
</dbReference>
<keyword evidence="2" id="KW-1003">Cell membrane</keyword>
<evidence type="ECO:0000313" key="8">
    <source>
        <dbReference type="EMBL" id="AIR88565.1"/>
    </source>
</evidence>
<reference evidence="8 9" key="1">
    <citation type="submission" date="2014-09" db="EMBL/GenBank/DDBJ databases">
        <authorList>
            <person name="Chan K.-G."/>
        </authorList>
    </citation>
    <scope>NUCLEOTIDE SEQUENCE [LARGE SCALE GENOMIC DNA]</scope>
    <source>
        <strain evidence="8 9">ND07</strain>
    </source>
</reference>
<feature type="transmembrane region" description="Helical" evidence="6">
    <location>
        <begin position="367"/>
        <end position="387"/>
    </location>
</feature>
<feature type="transmembrane region" description="Helical" evidence="6">
    <location>
        <begin position="304"/>
        <end position="324"/>
    </location>
</feature>
<dbReference type="eggNOG" id="COG2814">
    <property type="taxonomic scope" value="Bacteria"/>
</dbReference>
<feature type="transmembrane region" description="Helical" evidence="6">
    <location>
        <begin position="104"/>
        <end position="124"/>
    </location>
</feature>
<dbReference type="InterPro" id="IPR020846">
    <property type="entry name" value="MFS_dom"/>
</dbReference>
<keyword evidence="3 6" id="KW-0812">Transmembrane</keyword>
<evidence type="ECO:0000256" key="2">
    <source>
        <dbReference type="ARBA" id="ARBA00022475"/>
    </source>
</evidence>
<dbReference type="KEGG" id="psw:LK03_04530"/>
<feature type="transmembrane region" description="Helical" evidence="6">
    <location>
        <begin position="161"/>
        <end position="184"/>
    </location>
</feature>
<dbReference type="AlphaFoldDB" id="A0A089WH07"/>
<feature type="transmembrane region" description="Helical" evidence="6">
    <location>
        <begin position="79"/>
        <end position="98"/>
    </location>
</feature>
<dbReference type="InterPro" id="IPR011701">
    <property type="entry name" value="MFS"/>
</dbReference>
<keyword evidence="9" id="KW-1185">Reference proteome</keyword>
<feature type="domain" description="Major facilitator superfamily (MFS) profile" evidence="7">
    <location>
        <begin position="13"/>
        <end position="397"/>
    </location>
</feature>